<keyword evidence="1" id="KW-0472">Membrane</keyword>
<gene>
    <name evidence="2" type="ORF">O4H49_03210</name>
</gene>
<evidence type="ECO:0000256" key="1">
    <source>
        <dbReference type="SAM" id="Phobius"/>
    </source>
</evidence>
<proteinExistence type="predicted"/>
<sequence length="292" mass="30615">MFRKTGSDSSVQAIKTLIKSEMGRIAGGAILAITGIFSGAVTTPALACEETLVVAYQGSDAGKLTIAVNDVVLLRDNPGSFANFVVPSLLLEGENTLRVRLVADEAAADTEGQPSAKAEVFNACQGTFPEAPGQNPDVIGEISLDKAGEMVIPFRISGLPAYGYLSAEPSDDAGLLEAIARLRKAASDGDIAEYMTYLTPLKNDLVTIEGMPADLLEGMANDLLGGDYKVSDPGELSLHPVIGGRAYQVATAGGDGPLIFEPKDPGNQDLLDKLAQAGIWIKTDAGWKILRH</sequence>
<name>A0ABT4LFA3_9PROT</name>
<feature type="transmembrane region" description="Helical" evidence="1">
    <location>
        <begin position="25"/>
        <end position="47"/>
    </location>
</feature>
<dbReference type="EMBL" id="JAPWGY010000001">
    <property type="protein sequence ID" value="MCZ4279772.1"/>
    <property type="molecule type" value="Genomic_DNA"/>
</dbReference>
<comment type="caution">
    <text evidence="2">The sequence shown here is derived from an EMBL/GenBank/DDBJ whole genome shotgun (WGS) entry which is preliminary data.</text>
</comment>
<accession>A0ABT4LFA3</accession>
<evidence type="ECO:0000313" key="3">
    <source>
        <dbReference type="Proteomes" id="UP001069802"/>
    </source>
</evidence>
<keyword evidence="3" id="KW-1185">Reference proteome</keyword>
<dbReference type="Proteomes" id="UP001069802">
    <property type="component" value="Unassembled WGS sequence"/>
</dbReference>
<evidence type="ECO:0000313" key="2">
    <source>
        <dbReference type="EMBL" id="MCZ4279772.1"/>
    </source>
</evidence>
<keyword evidence="1" id="KW-0812">Transmembrane</keyword>
<keyword evidence="1" id="KW-1133">Transmembrane helix</keyword>
<organism evidence="2 3">
    <name type="scientific">Kiloniella laminariae</name>
    <dbReference type="NCBI Taxonomy" id="454162"/>
    <lineage>
        <taxon>Bacteria</taxon>
        <taxon>Pseudomonadati</taxon>
        <taxon>Pseudomonadota</taxon>
        <taxon>Alphaproteobacteria</taxon>
        <taxon>Rhodospirillales</taxon>
        <taxon>Kiloniellaceae</taxon>
        <taxon>Kiloniella</taxon>
    </lineage>
</organism>
<dbReference type="RefSeq" id="WP_269421969.1">
    <property type="nucleotide sequence ID" value="NZ_JAPWGY010000001.1"/>
</dbReference>
<protein>
    <submittedName>
        <fullName evidence="2">Uncharacterized protein</fullName>
    </submittedName>
</protein>
<reference evidence="2" key="1">
    <citation type="submission" date="2022-12" db="EMBL/GenBank/DDBJ databases">
        <title>Bacterial isolates from different developmental stages of Nematostella vectensis.</title>
        <authorList>
            <person name="Fraune S."/>
        </authorList>
    </citation>
    <scope>NUCLEOTIDE SEQUENCE</scope>
    <source>
        <strain evidence="2">G21630-S1</strain>
    </source>
</reference>